<dbReference type="GO" id="GO:0005615">
    <property type="term" value="C:extracellular space"/>
    <property type="evidence" value="ECO:0007669"/>
    <property type="project" value="TreeGrafter"/>
</dbReference>
<evidence type="ECO:0000256" key="1">
    <source>
        <dbReference type="ARBA" id="ARBA00001947"/>
    </source>
</evidence>
<reference evidence="12" key="1">
    <citation type="submission" date="2020-11" db="EMBL/GenBank/DDBJ databases">
        <authorList>
            <person name="Whiteford S."/>
        </authorList>
    </citation>
    <scope>NUCLEOTIDE SEQUENCE</scope>
</reference>
<keyword evidence="4" id="KW-0645">Protease</keyword>
<dbReference type="GO" id="GO:0006508">
    <property type="term" value="P:proteolysis"/>
    <property type="evidence" value="ECO:0007669"/>
    <property type="project" value="UniProtKB-KW"/>
</dbReference>
<organism evidence="12 13">
    <name type="scientific">Plutella xylostella</name>
    <name type="common">Diamondback moth</name>
    <name type="synonym">Plutella maculipennis</name>
    <dbReference type="NCBI Taxonomy" id="51655"/>
    <lineage>
        <taxon>Eukaryota</taxon>
        <taxon>Metazoa</taxon>
        <taxon>Ecdysozoa</taxon>
        <taxon>Arthropoda</taxon>
        <taxon>Hexapoda</taxon>
        <taxon>Insecta</taxon>
        <taxon>Pterygota</taxon>
        <taxon>Neoptera</taxon>
        <taxon>Endopterygota</taxon>
        <taxon>Lepidoptera</taxon>
        <taxon>Glossata</taxon>
        <taxon>Ditrysia</taxon>
        <taxon>Yponomeutoidea</taxon>
        <taxon>Plutellidae</taxon>
        <taxon>Plutella</taxon>
    </lineage>
</organism>
<dbReference type="Pfam" id="PF00246">
    <property type="entry name" value="Peptidase_M14"/>
    <property type="match status" value="1"/>
</dbReference>
<evidence type="ECO:0000256" key="2">
    <source>
        <dbReference type="ARBA" id="ARBA00005988"/>
    </source>
</evidence>
<comment type="caution">
    <text evidence="12">The sequence shown here is derived from an EMBL/GenBank/DDBJ whole genome shotgun (WGS) entry which is preliminary data.</text>
</comment>
<keyword evidence="3" id="KW-0121">Carboxypeptidase</keyword>
<sequence length="388" mass="44763">MFVFLNGITNEAGLPIHVIVKKADQSLFEDILISNGIQFTADNKIIQDALVPRSEDTESFFGTFNTYKAIEQWVETKLNLKQSNLQKVVIGRTFEGRDIVILKLPTRIPSESTSSVVILGGEEGRDWISHAVILKLLDSILENFKYLESLRNYYNIYFCPLLNPDGYEYSTFSRFWSKNRKTSPSNQSCIGVNVDRNWHLDSSKRSTFRCEGINIGERSLSEKETSSLAAYLNTIAPNLMAFINVRGFRSFITTPAYIKEHENNYPLMNEIMKTASQSFYKKFKKPYKYSASVMYNFTGNCADWVKSQLNIPIVYTIYMTHEDELIPQPDHVFPLAEQLSVYLEESLNFARNIYSPLFNSSFCNNICSKLELLLVILLIKMEKYFFYL</sequence>
<dbReference type="PANTHER" id="PTHR11705">
    <property type="entry name" value="PROTEASE FAMILY M14 CARBOXYPEPTIDASE A,B"/>
    <property type="match status" value="1"/>
</dbReference>
<dbReference type="SUPFAM" id="SSF53187">
    <property type="entry name" value="Zn-dependent exopeptidases"/>
    <property type="match status" value="1"/>
</dbReference>
<dbReference type="FunFam" id="3.40.630.10:FF:000084">
    <property type="entry name" value="Carboxypeptidase B2"/>
    <property type="match status" value="1"/>
</dbReference>
<evidence type="ECO:0000256" key="9">
    <source>
        <dbReference type="ARBA" id="ARBA00023049"/>
    </source>
</evidence>
<comment type="caution">
    <text evidence="10">Lacks conserved residue(s) required for the propagation of feature annotation.</text>
</comment>
<dbReference type="AlphaFoldDB" id="A0A8S4E557"/>
<keyword evidence="6" id="KW-0732">Signal</keyword>
<evidence type="ECO:0000256" key="7">
    <source>
        <dbReference type="ARBA" id="ARBA00022801"/>
    </source>
</evidence>
<feature type="domain" description="Peptidase M14" evidence="11">
    <location>
        <begin position="63"/>
        <end position="357"/>
    </location>
</feature>
<keyword evidence="7" id="KW-0378">Hydrolase</keyword>
<name>A0A8S4E557_PLUXY</name>
<accession>A0A8S4E557</accession>
<keyword evidence="9" id="KW-0482">Metalloprotease</keyword>
<dbReference type="GO" id="GO:0004181">
    <property type="term" value="F:metallocarboxypeptidase activity"/>
    <property type="evidence" value="ECO:0007669"/>
    <property type="project" value="InterPro"/>
</dbReference>
<gene>
    <name evidence="12" type="ORF">PLXY2_LOCUS4488</name>
</gene>
<dbReference type="Gene3D" id="3.40.630.10">
    <property type="entry name" value="Zn peptidases"/>
    <property type="match status" value="1"/>
</dbReference>
<proteinExistence type="inferred from homology"/>
<evidence type="ECO:0000256" key="8">
    <source>
        <dbReference type="ARBA" id="ARBA00022833"/>
    </source>
</evidence>
<dbReference type="InterPro" id="IPR000834">
    <property type="entry name" value="Peptidase_M14"/>
</dbReference>
<evidence type="ECO:0000256" key="10">
    <source>
        <dbReference type="PROSITE-ProRule" id="PRU01379"/>
    </source>
</evidence>
<dbReference type="EMBL" id="CAJHNJ030000012">
    <property type="protein sequence ID" value="CAG9110291.1"/>
    <property type="molecule type" value="Genomic_DNA"/>
</dbReference>
<dbReference type="Proteomes" id="UP000653454">
    <property type="component" value="Unassembled WGS sequence"/>
</dbReference>
<evidence type="ECO:0000256" key="5">
    <source>
        <dbReference type="ARBA" id="ARBA00022723"/>
    </source>
</evidence>
<comment type="similarity">
    <text evidence="2 10">Belongs to the peptidase M14 family.</text>
</comment>
<evidence type="ECO:0000259" key="11">
    <source>
        <dbReference type="PROSITE" id="PS52035"/>
    </source>
</evidence>
<evidence type="ECO:0000313" key="13">
    <source>
        <dbReference type="Proteomes" id="UP000653454"/>
    </source>
</evidence>
<keyword evidence="8" id="KW-0862">Zinc</keyword>
<dbReference type="SMART" id="SM00631">
    <property type="entry name" value="Zn_pept"/>
    <property type="match status" value="1"/>
</dbReference>
<evidence type="ECO:0000256" key="4">
    <source>
        <dbReference type="ARBA" id="ARBA00022670"/>
    </source>
</evidence>
<comment type="cofactor">
    <cofactor evidence="1">
        <name>Zn(2+)</name>
        <dbReference type="ChEBI" id="CHEBI:29105"/>
    </cofactor>
</comment>
<protein>
    <submittedName>
        <fullName evidence="12">(diamondback moth) hypothetical protein</fullName>
    </submittedName>
</protein>
<keyword evidence="5" id="KW-0479">Metal-binding</keyword>
<dbReference type="PANTHER" id="PTHR11705:SF143">
    <property type="entry name" value="SLL0236 PROTEIN"/>
    <property type="match status" value="1"/>
</dbReference>
<dbReference type="GO" id="GO:0008270">
    <property type="term" value="F:zinc ion binding"/>
    <property type="evidence" value="ECO:0007669"/>
    <property type="project" value="InterPro"/>
</dbReference>
<evidence type="ECO:0000256" key="3">
    <source>
        <dbReference type="ARBA" id="ARBA00022645"/>
    </source>
</evidence>
<evidence type="ECO:0000256" key="6">
    <source>
        <dbReference type="ARBA" id="ARBA00022729"/>
    </source>
</evidence>
<dbReference type="PROSITE" id="PS52035">
    <property type="entry name" value="PEPTIDASE_M14"/>
    <property type="match status" value="1"/>
</dbReference>
<evidence type="ECO:0000313" key="12">
    <source>
        <dbReference type="EMBL" id="CAG9110291.1"/>
    </source>
</evidence>
<keyword evidence="13" id="KW-1185">Reference proteome</keyword>